<evidence type="ECO:0000313" key="4">
    <source>
        <dbReference type="EMBL" id="KAI7836737.1"/>
    </source>
</evidence>
<accession>A0AAD5H2A2</accession>
<evidence type="ECO:0000256" key="3">
    <source>
        <dbReference type="SAM" id="MobiDB-lite"/>
    </source>
</evidence>
<feature type="compositionally biased region" description="Basic residues" evidence="3">
    <location>
        <begin position="234"/>
        <end position="247"/>
    </location>
</feature>
<dbReference type="Gene3D" id="3.40.50.10320">
    <property type="entry name" value="LmbE-like"/>
    <property type="match status" value="1"/>
</dbReference>
<comment type="caution">
    <text evidence="4">The sequence shown here is derived from an EMBL/GenBank/DDBJ whole genome shotgun (WGS) entry which is preliminary data.</text>
</comment>
<name>A0AAD5H2A2_9CHLO</name>
<dbReference type="PANTHER" id="PTHR42892:SF1">
    <property type="entry name" value="GLUCOSAMINE-6-PHOSPHATE ISOMERASE"/>
    <property type="match status" value="1"/>
</dbReference>
<dbReference type="SUPFAM" id="SSF100950">
    <property type="entry name" value="NagB/RpiA/CoA transferase-like"/>
    <property type="match status" value="1"/>
</dbReference>
<dbReference type="PANTHER" id="PTHR42892">
    <property type="entry name" value="GLUCOSAMINE-6-PHOSPHATE DEAMINASE-LIKE PROTEIN BT_0258-RELATED"/>
    <property type="match status" value="1"/>
</dbReference>
<dbReference type="InterPro" id="IPR024078">
    <property type="entry name" value="LmbE-like_dom_sf"/>
</dbReference>
<dbReference type="Gene3D" id="3.40.50.1360">
    <property type="match status" value="1"/>
</dbReference>
<dbReference type="AlphaFoldDB" id="A0AAD5H2A2"/>
<feature type="region of interest" description="Disordered" evidence="3">
    <location>
        <begin position="224"/>
        <end position="254"/>
    </location>
</feature>
<dbReference type="Proteomes" id="UP001205105">
    <property type="component" value="Unassembled WGS sequence"/>
</dbReference>
<gene>
    <name evidence="4" type="ORF">COHA_009375</name>
</gene>
<reference evidence="4" key="1">
    <citation type="submission" date="2020-11" db="EMBL/GenBank/DDBJ databases">
        <title>Chlorella ohadii genome sequencing and assembly.</title>
        <authorList>
            <person name="Murik O."/>
            <person name="Treves H."/>
            <person name="Kedem I."/>
            <person name="Shotland Y."/>
            <person name="Kaplan A."/>
        </authorList>
    </citation>
    <scope>NUCLEOTIDE SEQUENCE</scope>
    <source>
        <strain evidence="4">1</strain>
    </source>
</reference>
<comment type="similarity">
    <text evidence="1">Belongs to the PIGL family.</text>
</comment>
<feature type="compositionally biased region" description="Basic and acidic residues" evidence="3">
    <location>
        <begin position="287"/>
        <end position="299"/>
    </location>
</feature>
<feature type="region of interest" description="Disordered" evidence="3">
    <location>
        <begin position="268"/>
        <end position="338"/>
    </location>
</feature>
<dbReference type="EMBL" id="JADXDR010000177">
    <property type="protein sequence ID" value="KAI7836737.1"/>
    <property type="molecule type" value="Genomic_DNA"/>
</dbReference>
<dbReference type="InterPro" id="IPR003737">
    <property type="entry name" value="GlcNAc_PI_deacetylase-related"/>
</dbReference>
<sequence>MPCHAMPCHAMQRYPLRLPACPAQILGLGRTGHIGFNEKGSSRASATRLITLDRATRVDAASDFFGESNVPRRAITMGRAPSRTWLPSIVQVATILASRRIILMAFGENKAAIVRQAVEGPVSEQVAASYLQEHPDAVAFLDYAAAAGLTRVQCPWVLGPIQWTDTQVKKAVVWLAQQVGKPLLKLTDDDYNEHSLQDLLAEQGPSYDINLRVFYDLQRTITGWPGGRPPGMKGRGRNAAQHKRHSGAAHAGTEAGVAGSAAAAGSCKAAGQGGLGAARGSSSGQEGEIKAHREDDSESRASFGGSGDGAEAADGPPPPCIQLRRQYTDQGDSMAAATPKSSVFPKRILVMSPHPDDDVISMGGTLIRMIDQGHEVHVAYQTSGEIAVWDADAVRFADFAVQFGAAMGLSDNERTSAIARKIESALHNKQPGEVDSPEVLRIKSLIRRCEARSGKLLTAGRTCGADVRNLHFLDMPFYSTGKVVKDPLSQRDIDIVVDLLHQIYAAGDLSDPHGTHRTCLQAIFEALDTVRHRDWYTACSTEVFLYRGAWQEWEPWEADMVVPLSPGELQQKVDAIFKHQSQDRNRATAALFDRLGLAEYEAMEAFVRYDPGAPSSLFKTPCADSRREKAALKGGELRGL</sequence>
<dbReference type="Pfam" id="PF02585">
    <property type="entry name" value="PIG-L"/>
    <property type="match status" value="1"/>
</dbReference>
<dbReference type="EC" id="3.5.1.89" evidence="2"/>
<protein>
    <recommendedName>
        <fullName evidence="2">N-acetylglucosaminylphosphatidylinositol deacetylase</fullName>
        <ecNumber evidence="2">3.5.1.89</ecNumber>
    </recommendedName>
</protein>
<evidence type="ECO:0000256" key="1">
    <source>
        <dbReference type="ARBA" id="ARBA00006066"/>
    </source>
</evidence>
<dbReference type="InterPro" id="IPR052960">
    <property type="entry name" value="GlcN6P_deaminase-like"/>
</dbReference>
<keyword evidence="5" id="KW-1185">Reference proteome</keyword>
<dbReference type="GO" id="GO:0000225">
    <property type="term" value="F:N-acetylglucosaminylphosphatidylinositol deacetylase activity"/>
    <property type="evidence" value="ECO:0007669"/>
    <property type="project" value="UniProtKB-EC"/>
</dbReference>
<proteinExistence type="inferred from homology"/>
<evidence type="ECO:0000256" key="2">
    <source>
        <dbReference type="ARBA" id="ARBA00012176"/>
    </source>
</evidence>
<evidence type="ECO:0000313" key="5">
    <source>
        <dbReference type="Proteomes" id="UP001205105"/>
    </source>
</evidence>
<dbReference type="SUPFAM" id="SSF102588">
    <property type="entry name" value="LmbE-like"/>
    <property type="match status" value="1"/>
</dbReference>
<organism evidence="4 5">
    <name type="scientific">Chlorella ohadii</name>
    <dbReference type="NCBI Taxonomy" id="2649997"/>
    <lineage>
        <taxon>Eukaryota</taxon>
        <taxon>Viridiplantae</taxon>
        <taxon>Chlorophyta</taxon>
        <taxon>core chlorophytes</taxon>
        <taxon>Trebouxiophyceae</taxon>
        <taxon>Chlorellales</taxon>
        <taxon>Chlorellaceae</taxon>
        <taxon>Chlorella clade</taxon>
        <taxon>Chlorella</taxon>
    </lineage>
</organism>
<dbReference type="InterPro" id="IPR037171">
    <property type="entry name" value="NagB/RpiA_transferase-like"/>
</dbReference>